<dbReference type="PROSITE" id="PS50157">
    <property type="entry name" value="ZINC_FINGER_C2H2_2"/>
    <property type="match status" value="2"/>
</dbReference>
<keyword evidence="5" id="KW-1185">Reference proteome</keyword>
<keyword evidence="1" id="KW-0863">Zinc-finger</keyword>
<evidence type="ECO:0000256" key="1">
    <source>
        <dbReference type="PROSITE-ProRule" id="PRU00042"/>
    </source>
</evidence>
<dbReference type="InterPro" id="IPR013087">
    <property type="entry name" value="Znf_C2H2_type"/>
</dbReference>
<dbReference type="SUPFAM" id="SSF57667">
    <property type="entry name" value="beta-beta-alpha zinc fingers"/>
    <property type="match status" value="1"/>
</dbReference>
<dbReference type="SMART" id="SM00355">
    <property type="entry name" value="ZnF_C2H2"/>
    <property type="match status" value="2"/>
</dbReference>
<dbReference type="EMBL" id="CARXXK010000001">
    <property type="protein sequence ID" value="CAI6348968.1"/>
    <property type="molecule type" value="Genomic_DNA"/>
</dbReference>
<feature type="region of interest" description="Disordered" evidence="2">
    <location>
        <begin position="69"/>
        <end position="89"/>
    </location>
</feature>
<dbReference type="Pfam" id="PF00096">
    <property type="entry name" value="zf-C2H2"/>
    <property type="match status" value="2"/>
</dbReference>
<sequence length="89" mass="10069">MLAGLKKVFPCLACGKVLCSKASLKRHVADKHASRQEEYRCAICERVYCSRNSLMTHIYTYHKTRPTMLLPPPPHHAPPPPATHSDVKF</sequence>
<reference evidence="4 5" key="1">
    <citation type="submission" date="2023-01" db="EMBL/GenBank/DDBJ databases">
        <authorList>
            <person name="Whitehead M."/>
        </authorList>
    </citation>
    <scope>NUCLEOTIDE SEQUENCE [LARGE SCALE GENOMIC DNA]</scope>
</reference>
<evidence type="ECO:0000313" key="4">
    <source>
        <dbReference type="EMBL" id="CAI6348968.1"/>
    </source>
</evidence>
<dbReference type="InterPro" id="IPR036236">
    <property type="entry name" value="Znf_C2H2_sf"/>
</dbReference>
<evidence type="ECO:0000259" key="3">
    <source>
        <dbReference type="PROSITE" id="PS50157"/>
    </source>
</evidence>
<dbReference type="PROSITE" id="PS00028">
    <property type="entry name" value="ZINC_FINGER_C2H2_1"/>
    <property type="match status" value="2"/>
</dbReference>
<comment type="caution">
    <text evidence="4">The sequence shown here is derived from an EMBL/GenBank/DDBJ whole genome shotgun (WGS) entry which is preliminary data.</text>
</comment>
<feature type="domain" description="C2H2-type" evidence="3">
    <location>
        <begin position="39"/>
        <end position="66"/>
    </location>
</feature>
<feature type="domain" description="C2H2-type" evidence="3">
    <location>
        <begin position="9"/>
        <end position="37"/>
    </location>
</feature>
<keyword evidence="1" id="KW-0479">Metal-binding</keyword>
<organism evidence="4 5">
    <name type="scientific">Macrosiphum euphorbiae</name>
    <name type="common">potato aphid</name>
    <dbReference type="NCBI Taxonomy" id="13131"/>
    <lineage>
        <taxon>Eukaryota</taxon>
        <taxon>Metazoa</taxon>
        <taxon>Ecdysozoa</taxon>
        <taxon>Arthropoda</taxon>
        <taxon>Hexapoda</taxon>
        <taxon>Insecta</taxon>
        <taxon>Pterygota</taxon>
        <taxon>Neoptera</taxon>
        <taxon>Paraneoptera</taxon>
        <taxon>Hemiptera</taxon>
        <taxon>Sternorrhyncha</taxon>
        <taxon>Aphidomorpha</taxon>
        <taxon>Aphidoidea</taxon>
        <taxon>Aphididae</taxon>
        <taxon>Macrosiphini</taxon>
        <taxon>Macrosiphum</taxon>
    </lineage>
</organism>
<dbReference type="AlphaFoldDB" id="A0AAV0VX65"/>
<dbReference type="Gene3D" id="3.30.160.60">
    <property type="entry name" value="Classic Zinc Finger"/>
    <property type="match status" value="1"/>
</dbReference>
<dbReference type="Proteomes" id="UP001160148">
    <property type="component" value="Unassembled WGS sequence"/>
</dbReference>
<protein>
    <recommendedName>
        <fullName evidence="3">C2H2-type domain-containing protein</fullName>
    </recommendedName>
</protein>
<gene>
    <name evidence="4" type="ORF">MEUPH1_LOCUS5586</name>
</gene>
<dbReference type="GO" id="GO:0008270">
    <property type="term" value="F:zinc ion binding"/>
    <property type="evidence" value="ECO:0007669"/>
    <property type="project" value="UniProtKB-KW"/>
</dbReference>
<keyword evidence="1" id="KW-0862">Zinc</keyword>
<evidence type="ECO:0000256" key="2">
    <source>
        <dbReference type="SAM" id="MobiDB-lite"/>
    </source>
</evidence>
<evidence type="ECO:0000313" key="5">
    <source>
        <dbReference type="Proteomes" id="UP001160148"/>
    </source>
</evidence>
<proteinExistence type="predicted"/>
<accession>A0AAV0VX65</accession>
<name>A0AAV0VX65_9HEMI</name>
<feature type="compositionally biased region" description="Pro residues" evidence="2">
    <location>
        <begin position="69"/>
        <end position="82"/>
    </location>
</feature>